<accession>A0A434A6J6</accession>
<dbReference type="AlphaFoldDB" id="A0A434A6J6"/>
<evidence type="ECO:0000313" key="2">
    <source>
        <dbReference type="Proteomes" id="UP000288102"/>
    </source>
</evidence>
<keyword evidence="2" id="KW-1185">Reference proteome</keyword>
<reference evidence="2" key="1">
    <citation type="journal article" date="2019" name="Syst. Appl. Microbiol.">
        <title>Flavobacterium circumlabens sp. nov. and Flavobacterium cupreum sp. nov., two psychrotrophic species isolated from Antarctic environmental samples.</title>
        <authorList>
            <person name="Kralova S."/>
            <person name="Busse H.-J."/>
            <person name="Svec P."/>
            <person name="Maslanova I."/>
            <person name="Stankova E."/>
            <person name="Bartak M."/>
            <person name="Sedlacek I."/>
        </authorList>
    </citation>
    <scope>NUCLEOTIDE SEQUENCE [LARGE SCALE GENOMIC DNA]</scope>
    <source>
        <strain evidence="2">CCM 8825</strain>
    </source>
</reference>
<gene>
    <name evidence="1" type="ORF">D0817_12665</name>
</gene>
<comment type="caution">
    <text evidence="1">The sequence shown here is derived from an EMBL/GenBank/DDBJ whole genome shotgun (WGS) entry which is preliminary data.</text>
</comment>
<dbReference type="EMBL" id="QWDM01000007">
    <property type="protein sequence ID" value="RUT70031.1"/>
    <property type="molecule type" value="Genomic_DNA"/>
</dbReference>
<evidence type="ECO:0000313" key="1">
    <source>
        <dbReference type="EMBL" id="RUT70031.1"/>
    </source>
</evidence>
<protein>
    <submittedName>
        <fullName evidence="1">Uncharacterized protein</fullName>
    </submittedName>
</protein>
<organism evidence="1 2">
    <name type="scientific">Flavobacterium cupreum</name>
    <dbReference type="NCBI Taxonomy" id="2133766"/>
    <lineage>
        <taxon>Bacteria</taxon>
        <taxon>Pseudomonadati</taxon>
        <taxon>Bacteroidota</taxon>
        <taxon>Flavobacteriia</taxon>
        <taxon>Flavobacteriales</taxon>
        <taxon>Flavobacteriaceae</taxon>
        <taxon>Flavobacterium</taxon>
    </lineage>
</organism>
<sequence>MSKLVKNNKDDETSSHTVQAYNFIDEYLPYTYVEPTIQYLSRKGIKAPSKTIIRNVRNKIIFRNDILLALVEVANENKEAVEKIKLLTSQKSTDEC</sequence>
<proteinExistence type="predicted"/>
<dbReference type="RefSeq" id="WP_127338710.1">
    <property type="nucleotide sequence ID" value="NZ_QWDM01000007.1"/>
</dbReference>
<dbReference type="Proteomes" id="UP000288102">
    <property type="component" value="Unassembled WGS sequence"/>
</dbReference>
<name>A0A434A6J6_9FLAO</name>
<dbReference type="OrthoDB" id="1362092at2"/>